<dbReference type="EMBL" id="JX195166">
    <property type="protein sequence ID" value="AFQ22178.1"/>
    <property type="molecule type" value="Genomic_DNA"/>
</dbReference>
<sequence>MAKLRVYENDIAGGSVGKRAVTNLLRGDVSSSREYRNTETARNGTLLSDMLRSSEELRTVYSDGGYADVLLALAYTFGEGSAVYAYSESSWLIKPYDSGNKHDAIIIRNTGSKLEISSTRDGEAGVYTTSQFQDCALSGVSGSMHVLVYKGEKAYSLTRNSSGQDNTEIDLKLTLDTVTAQAQTTTTATTGANQTETGNQTMSKVTAIVSANKTAAITAAKLEAGRVVLNQVTTLVKNRSPFVIKGYIDTPVGKAVIANLFAFAVSQYASSNRAAVVLSDAAMQAAALEIIQSFDIEGMINEAINSVGADKLKALSGGEE</sequence>
<protein>
    <submittedName>
        <fullName evidence="1">Uncharacterized protein</fullName>
    </submittedName>
</protein>
<organism evidence="1 2">
    <name type="scientific">Pectobacterium phage My1</name>
    <dbReference type="NCBI Taxonomy" id="1204539"/>
    <lineage>
        <taxon>Viruses</taxon>
        <taxon>Duplodnaviria</taxon>
        <taxon>Heunggongvirae</taxon>
        <taxon>Uroviricota</taxon>
        <taxon>Caudoviricetes</taxon>
        <taxon>Demerecviridae</taxon>
        <taxon>Mccorquodalevirinae</taxon>
        <taxon>Myunavirus</taxon>
        <taxon>Myunavirus My1</taxon>
    </lineage>
</organism>
<dbReference type="RefSeq" id="YP_006906271.1">
    <property type="nucleotide sequence ID" value="NC_018837.1"/>
</dbReference>
<dbReference type="OrthoDB" id="6024at10239"/>
<dbReference type="Proteomes" id="UP000006280">
    <property type="component" value="Segment"/>
</dbReference>
<name>J9QM54_9CAUD</name>
<dbReference type="KEGG" id="vg:13826721"/>
<reference evidence="1 2" key="1">
    <citation type="journal article" date="2012" name="J. Virol.">
        <title>Complete Genome Sequence of Pectobacterium carotovorum subsp. carotovorum Bacteriophage My1.</title>
        <authorList>
            <person name="Lee D.H."/>
            <person name="Lee J.H."/>
            <person name="Shin H."/>
            <person name="Ji S."/>
            <person name="Roh E."/>
            <person name="Jung K."/>
            <person name="Ryu S."/>
            <person name="Choi J."/>
            <person name="Heu S."/>
        </authorList>
    </citation>
    <scope>NUCLEOTIDE SEQUENCE [LARGE SCALE GENOMIC DNA]</scope>
</reference>
<dbReference type="GeneID" id="13826721"/>
<proteinExistence type="predicted"/>
<dbReference type="InterPro" id="IPR055988">
    <property type="entry name" value="DUF7566"/>
</dbReference>
<gene>
    <name evidence="1" type="ORF">My1_019</name>
</gene>
<accession>J9QM54</accession>
<keyword evidence="2" id="KW-1185">Reference proteome</keyword>
<evidence type="ECO:0000313" key="2">
    <source>
        <dbReference type="Proteomes" id="UP000006280"/>
    </source>
</evidence>
<evidence type="ECO:0000313" key="1">
    <source>
        <dbReference type="EMBL" id="AFQ22178.1"/>
    </source>
</evidence>
<dbReference type="Pfam" id="PF24450">
    <property type="entry name" value="DUF7566"/>
    <property type="match status" value="1"/>
</dbReference>